<gene>
    <name evidence="1" type="ORF">GOALK_117_00010</name>
</gene>
<accession>F9W1N0</accession>
<organism evidence="1 2">
    <name type="scientific">Gordonia alkanivorans NBRC 16433</name>
    <dbReference type="NCBI Taxonomy" id="1027371"/>
    <lineage>
        <taxon>Bacteria</taxon>
        <taxon>Bacillati</taxon>
        <taxon>Actinomycetota</taxon>
        <taxon>Actinomycetes</taxon>
        <taxon>Mycobacteriales</taxon>
        <taxon>Gordoniaceae</taxon>
        <taxon>Gordonia</taxon>
    </lineage>
</organism>
<evidence type="ECO:0000313" key="1">
    <source>
        <dbReference type="EMBL" id="GAA14769.1"/>
    </source>
</evidence>
<dbReference type="eggNOG" id="ENOG5031WDN">
    <property type="taxonomic scope" value="Bacteria"/>
</dbReference>
<dbReference type="AlphaFoldDB" id="F9W1N0"/>
<protein>
    <submittedName>
        <fullName evidence="1">Uncharacterized protein</fullName>
    </submittedName>
</protein>
<name>F9W1N0_9ACTN</name>
<reference evidence="1 2" key="1">
    <citation type="submission" date="2011-05" db="EMBL/GenBank/DDBJ databases">
        <title>Whole genome shotgun sequence of Gordonia alkanivorans NBRC 16433.</title>
        <authorList>
            <person name="Hosoyama A."/>
            <person name="Nakamura S."/>
            <person name="Takarada H."/>
            <person name="Tsuchikane K."/>
            <person name="Yamazaki S."/>
            <person name="Fujita N."/>
        </authorList>
    </citation>
    <scope>NUCLEOTIDE SEQUENCE [LARGE SCALE GENOMIC DNA]</scope>
    <source>
        <strain evidence="1 2">NBRC 16433</strain>
    </source>
</reference>
<comment type="caution">
    <text evidence="1">The sequence shown here is derived from an EMBL/GenBank/DDBJ whole genome shotgun (WGS) entry which is preliminary data.</text>
</comment>
<dbReference type="Proteomes" id="UP000003558">
    <property type="component" value="Unassembled WGS sequence"/>
</dbReference>
<dbReference type="EMBL" id="BACI01000117">
    <property type="protein sequence ID" value="GAA14769.1"/>
    <property type="molecule type" value="Genomic_DNA"/>
</dbReference>
<evidence type="ECO:0000313" key="2">
    <source>
        <dbReference type="Proteomes" id="UP000003558"/>
    </source>
</evidence>
<proteinExistence type="predicted"/>
<sequence length="87" mass="9178">MIVIVRVVTDAVNVIREISASRGARVAPEVSGDPVARATPAVVIRAGGAARTVRGVSAATVADGSRVRRYPMTSMRRISIRKFVATC</sequence>